<dbReference type="Proteomes" id="UP001500575">
    <property type="component" value="Unassembled WGS sequence"/>
</dbReference>
<dbReference type="EMBL" id="BAAAQQ010000014">
    <property type="protein sequence ID" value="GAA2133393.1"/>
    <property type="molecule type" value="Genomic_DNA"/>
</dbReference>
<gene>
    <name evidence="1" type="ORF">GCM10009843_38720</name>
</gene>
<accession>A0ABP5KJN0</accession>
<name>A0ABP5KJN0_9ACTN</name>
<sequence>MKERELALELGEQVVERRPVDLRRIAVGDGRDAHQGLELGDDPVLRHVRNLVRDPGKCDEMRLGPGR</sequence>
<reference evidence="2" key="1">
    <citation type="journal article" date="2019" name="Int. J. Syst. Evol. Microbiol.">
        <title>The Global Catalogue of Microorganisms (GCM) 10K type strain sequencing project: providing services to taxonomists for standard genome sequencing and annotation.</title>
        <authorList>
            <consortium name="The Broad Institute Genomics Platform"/>
            <consortium name="The Broad Institute Genome Sequencing Center for Infectious Disease"/>
            <person name="Wu L."/>
            <person name="Ma J."/>
        </authorList>
    </citation>
    <scope>NUCLEOTIDE SEQUENCE [LARGE SCALE GENOMIC DNA]</scope>
    <source>
        <strain evidence="2">JCM 16021</strain>
    </source>
</reference>
<comment type="caution">
    <text evidence="1">The sequence shown here is derived from an EMBL/GenBank/DDBJ whole genome shotgun (WGS) entry which is preliminary data.</text>
</comment>
<protein>
    <submittedName>
        <fullName evidence="1">Uncharacterized protein</fullName>
    </submittedName>
</protein>
<evidence type="ECO:0000313" key="2">
    <source>
        <dbReference type="Proteomes" id="UP001500575"/>
    </source>
</evidence>
<evidence type="ECO:0000313" key="1">
    <source>
        <dbReference type="EMBL" id="GAA2133393.1"/>
    </source>
</evidence>
<proteinExistence type="predicted"/>
<keyword evidence="2" id="KW-1185">Reference proteome</keyword>
<organism evidence="1 2">
    <name type="scientific">Nocardioides bigeumensis</name>
    <dbReference type="NCBI Taxonomy" id="433657"/>
    <lineage>
        <taxon>Bacteria</taxon>
        <taxon>Bacillati</taxon>
        <taxon>Actinomycetota</taxon>
        <taxon>Actinomycetes</taxon>
        <taxon>Propionibacteriales</taxon>
        <taxon>Nocardioidaceae</taxon>
        <taxon>Nocardioides</taxon>
    </lineage>
</organism>